<feature type="region of interest" description="Disordered" evidence="2">
    <location>
        <begin position="688"/>
        <end position="728"/>
    </location>
</feature>
<protein>
    <recommendedName>
        <fullName evidence="3">Erythromycin biosynthesis protein CIII-like C-terminal domain-containing protein</fullName>
    </recommendedName>
</protein>
<evidence type="ECO:0000256" key="1">
    <source>
        <dbReference type="ARBA" id="ARBA00022679"/>
    </source>
</evidence>
<reference evidence="5" key="1">
    <citation type="journal article" date="2017" name="bioRxiv">
        <title>Conservation of a gene cluster reveals novel cercosporin biosynthetic mechanisms and extends production to the genus Colletotrichum.</title>
        <authorList>
            <person name="de Jonge R."/>
            <person name="Ebert M.K."/>
            <person name="Huitt-Roehl C.R."/>
            <person name="Pal P."/>
            <person name="Suttle J.C."/>
            <person name="Spanner R.E."/>
            <person name="Neubauer J.D."/>
            <person name="Jurick W.M.II."/>
            <person name="Stott K.A."/>
            <person name="Secor G.A."/>
            <person name="Thomma B.P.H.J."/>
            <person name="Van de Peer Y."/>
            <person name="Townsend C.A."/>
            <person name="Bolton M.D."/>
        </authorList>
    </citation>
    <scope>NUCLEOTIDE SEQUENCE [LARGE SCALE GENOMIC DNA]</scope>
    <source>
        <strain evidence="5">CBS538.71</strain>
    </source>
</reference>
<keyword evidence="5" id="KW-1185">Reference proteome</keyword>
<comment type="caution">
    <text evidence="4">The sequence shown here is derived from an EMBL/GenBank/DDBJ whole genome shotgun (WGS) entry which is preliminary data.</text>
</comment>
<dbReference type="InterPro" id="IPR002213">
    <property type="entry name" value="UDP_glucos_trans"/>
</dbReference>
<evidence type="ECO:0000259" key="3">
    <source>
        <dbReference type="Pfam" id="PF06722"/>
    </source>
</evidence>
<dbReference type="Pfam" id="PF06722">
    <property type="entry name" value="EryCIII-like_C"/>
    <property type="match status" value="1"/>
</dbReference>
<sequence>MGSIPQDQSKAHIIIATLPFYGHVRPLRSLAKELTSRGYPVTFITGSVNKKKIETIPGVEFVSFRGKADFHPDRLKEEFPDRPEDGNTALYDMEHIFFGHIHEQFQVLQEVIRDVEAQGRQAIVLQDAGFTGSAPMLLESPLARRVPVISIGHMPLMVLSKDTAPFGAGMQTQGEEINKKMNAGVIQMFSPVHEVLKQHLIPYKCQIELPSAFPVDNFFLLPDIYCQLCPPALEYPRSDLPSNIRYCGTLTGGNDKKPLPEWWEEFIVNTTDTRPLIVVTSGSLPGLDINHLILPTIRVCADLPVRLAVCAVQIERPADLILPSNTRWAQWIAFEDIFPYASLIVSSGGYGGISQAFASGIPMVLAGTSEDKVETGLRAEMTGAAINLKTQTPSDEQVKEAVERILGDERFGLKAKEMQKACGEYDAVKSVVGAIEELRERFYGEGNERGKARDSGIPTPAEYKGAADMQLSLPAPYKVWRQLKEARSIVSNILFAARQKFDQRRETRRASMYSQLSRNARRNYYGNPDDPVYARQLREQRDMYFSSRMDSDYPRSSSGQRLESYETRGAGEYQQGQDGYYGAADREPMRSDPRGYASTEVYERYISRSRRSRSPARVEGSGYNQYIAYDYARPTSRYDRSSRQYDTRPDSRSWSSTYAEPRDGYHRGSYDYTRSSMREIPAPAYRGSTTSYAADRSSTACSFDGRRPSSRLSSSMSSTRNRTPMNEYQRYQYRADAVQRWDEDRYLADGHGRR</sequence>
<feature type="compositionally biased region" description="Basic and acidic residues" evidence="2">
    <location>
        <begin position="636"/>
        <end position="651"/>
    </location>
</feature>
<dbReference type="PANTHER" id="PTHR48050">
    <property type="entry name" value="STEROL 3-BETA-GLUCOSYLTRANSFERASE"/>
    <property type="match status" value="1"/>
</dbReference>
<feature type="region of interest" description="Disordered" evidence="2">
    <location>
        <begin position="635"/>
        <end position="665"/>
    </location>
</feature>
<feature type="compositionally biased region" description="Basic and acidic residues" evidence="2">
    <location>
        <begin position="584"/>
        <end position="593"/>
    </location>
</feature>
<dbReference type="SUPFAM" id="SSF53756">
    <property type="entry name" value="UDP-Glycosyltransferase/glycogen phosphorylase"/>
    <property type="match status" value="1"/>
</dbReference>
<proteinExistence type="predicted"/>
<keyword evidence="1" id="KW-0808">Transferase</keyword>
<feature type="domain" description="Erythromycin biosynthesis protein CIII-like C-terminal" evidence="3">
    <location>
        <begin position="320"/>
        <end position="424"/>
    </location>
</feature>
<dbReference type="InterPro" id="IPR050426">
    <property type="entry name" value="Glycosyltransferase_28"/>
</dbReference>
<dbReference type="GO" id="GO:0016758">
    <property type="term" value="F:hexosyltransferase activity"/>
    <property type="evidence" value="ECO:0007669"/>
    <property type="project" value="UniProtKB-ARBA"/>
</dbReference>
<dbReference type="GO" id="GO:0008194">
    <property type="term" value="F:UDP-glycosyltransferase activity"/>
    <property type="evidence" value="ECO:0007669"/>
    <property type="project" value="InterPro"/>
</dbReference>
<feature type="region of interest" description="Disordered" evidence="2">
    <location>
        <begin position="546"/>
        <end position="596"/>
    </location>
</feature>
<feature type="compositionally biased region" description="Polar residues" evidence="2">
    <location>
        <begin position="688"/>
        <end position="701"/>
    </location>
</feature>
<dbReference type="OrthoDB" id="5835829at2759"/>
<evidence type="ECO:0000313" key="5">
    <source>
        <dbReference type="Proteomes" id="UP000237631"/>
    </source>
</evidence>
<dbReference type="Gene3D" id="3.40.50.2000">
    <property type="entry name" value="Glycogen Phosphorylase B"/>
    <property type="match status" value="2"/>
</dbReference>
<evidence type="ECO:0000256" key="2">
    <source>
        <dbReference type="SAM" id="MobiDB-lite"/>
    </source>
</evidence>
<feature type="compositionally biased region" description="Low complexity" evidence="2">
    <location>
        <begin position="570"/>
        <end position="583"/>
    </location>
</feature>
<dbReference type="PANTHER" id="PTHR48050:SF13">
    <property type="entry name" value="STEROL 3-BETA-GLUCOSYLTRANSFERASE UGT80A2"/>
    <property type="match status" value="1"/>
</dbReference>
<dbReference type="Proteomes" id="UP000237631">
    <property type="component" value="Unassembled WGS sequence"/>
</dbReference>
<name>A0A2S6CH22_9PEZI</name>
<feature type="compositionally biased region" description="Low complexity" evidence="2">
    <location>
        <begin position="710"/>
        <end position="722"/>
    </location>
</feature>
<dbReference type="AlphaFoldDB" id="A0A2S6CH22"/>
<dbReference type="InterPro" id="IPR010610">
    <property type="entry name" value="EryCIII-like_C"/>
</dbReference>
<gene>
    <name evidence="4" type="ORF">CBER1_04080</name>
</gene>
<accession>A0A2S6CH22</accession>
<evidence type="ECO:0000313" key="4">
    <source>
        <dbReference type="EMBL" id="PPJ58983.1"/>
    </source>
</evidence>
<dbReference type="CDD" id="cd03784">
    <property type="entry name" value="GT1_Gtf-like"/>
    <property type="match status" value="1"/>
</dbReference>
<organism evidence="4 5">
    <name type="scientific">Cercospora berteroae</name>
    <dbReference type="NCBI Taxonomy" id="357750"/>
    <lineage>
        <taxon>Eukaryota</taxon>
        <taxon>Fungi</taxon>
        <taxon>Dikarya</taxon>
        <taxon>Ascomycota</taxon>
        <taxon>Pezizomycotina</taxon>
        <taxon>Dothideomycetes</taxon>
        <taxon>Dothideomycetidae</taxon>
        <taxon>Mycosphaerellales</taxon>
        <taxon>Mycosphaerellaceae</taxon>
        <taxon>Cercospora</taxon>
    </lineage>
</organism>
<dbReference type="EMBL" id="PNEN01000435">
    <property type="protein sequence ID" value="PPJ58983.1"/>
    <property type="molecule type" value="Genomic_DNA"/>
</dbReference>
<dbReference type="STRING" id="357750.A0A2S6CH22"/>